<reference evidence="2 3" key="1">
    <citation type="submission" date="2018-07" db="EMBL/GenBank/DDBJ databases">
        <title>Genomic Encyclopedia of Type Strains, Phase IV (KMG-IV): sequencing the most valuable type-strain genomes for metagenomic binning, comparative biology and taxonomic classification.</title>
        <authorList>
            <person name="Goeker M."/>
        </authorList>
    </citation>
    <scope>NUCLEOTIDE SEQUENCE [LARGE SCALE GENOMIC DNA]</scope>
    <source>
        <strain evidence="2 3">DSM 25281</strain>
    </source>
</reference>
<feature type="chain" id="PRO_5039509978" evidence="1">
    <location>
        <begin position="24"/>
        <end position="110"/>
    </location>
</feature>
<organism evidence="2 3">
    <name type="scientific">Falsibacillus pallidus</name>
    <dbReference type="NCBI Taxonomy" id="493781"/>
    <lineage>
        <taxon>Bacteria</taxon>
        <taxon>Bacillati</taxon>
        <taxon>Bacillota</taxon>
        <taxon>Bacilli</taxon>
        <taxon>Bacillales</taxon>
        <taxon>Bacillaceae</taxon>
        <taxon>Falsibacillus</taxon>
    </lineage>
</organism>
<accession>A0A370GHC7</accession>
<keyword evidence="1" id="KW-0732">Signal</keyword>
<dbReference type="RefSeq" id="WP_114745480.1">
    <property type="nucleotide sequence ID" value="NZ_QQAY01000004.1"/>
</dbReference>
<protein>
    <submittedName>
        <fullName evidence="2">Uncharacterized protein</fullName>
    </submittedName>
</protein>
<sequence length="110" mass="12832">MKNWKKKLLHISLFLLLLTAALYRPSNEDFNKWLSTNFNVVCHGPDCYHKEMSETNIPIVQTGSFEKSGYLFFSTIQRNFETSEGKHVIIKVIGIYGRFIPIVEENTQYL</sequence>
<dbReference type="OrthoDB" id="2868399at2"/>
<gene>
    <name evidence="2" type="ORF">DFR59_104237</name>
</gene>
<dbReference type="Proteomes" id="UP000255326">
    <property type="component" value="Unassembled WGS sequence"/>
</dbReference>
<feature type="signal peptide" evidence="1">
    <location>
        <begin position="1"/>
        <end position="23"/>
    </location>
</feature>
<keyword evidence="3" id="KW-1185">Reference proteome</keyword>
<name>A0A370GHC7_9BACI</name>
<evidence type="ECO:0000313" key="3">
    <source>
        <dbReference type="Proteomes" id="UP000255326"/>
    </source>
</evidence>
<dbReference type="AlphaFoldDB" id="A0A370GHC7"/>
<evidence type="ECO:0000313" key="2">
    <source>
        <dbReference type="EMBL" id="RDI43182.1"/>
    </source>
</evidence>
<evidence type="ECO:0000256" key="1">
    <source>
        <dbReference type="SAM" id="SignalP"/>
    </source>
</evidence>
<comment type="caution">
    <text evidence="2">The sequence shown here is derived from an EMBL/GenBank/DDBJ whole genome shotgun (WGS) entry which is preliminary data.</text>
</comment>
<dbReference type="EMBL" id="QQAY01000004">
    <property type="protein sequence ID" value="RDI43182.1"/>
    <property type="molecule type" value="Genomic_DNA"/>
</dbReference>
<proteinExistence type="predicted"/>